<dbReference type="Pfam" id="PF25601">
    <property type="entry name" value="AAA_lid_14"/>
    <property type="match status" value="1"/>
</dbReference>
<dbReference type="InterPro" id="IPR058031">
    <property type="entry name" value="AAA_lid_NorR"/>
</dbReference>
<evidence type="ECO:0000259" key="6">
    <source>
        <dbReference type="PROSITE" id="PS50045"/>
    </source>
</evidence>
<dbReference type="Pfam" id="PF00158">
    <property type="entry name" value="Sigma54_activat"/>
    <property type="match status" value="1"/>
</dbReference>
<dbReference type="GO" id="GO:0000160">
    <property type="term" value="P:phosphorelay signal transduction system"/>
    <property type="evidence" value="ECO:0007669"/>
    <property type="project" value="InterPro"/>
</dbReference>
<keyword evidence="3" id="KW-0805">Transcription regulation</keyword>
<dbReference type="PRINTS" id="PR01590">
    <property type="entry name" value="HTHFIS"/>
</dbReference>
<reference evidence="8" key="1">
    <citation type="submission" date="2018-06" db="EMBL/GenBank/DDBJ databases">
        <authorList>
            <person name="Zhirakovskaya E."/>
        </authorList>
    </citation>
    <scope>NUCLEOTIDE SEQUENCE</scope>
</reference>
<dbReference type="PANTHER" id="PTHR32071">
    <property type="entry name" value="TRANSCRIPTIONAL REGULATORY PROTEIN"/>
    <property type="match status" value="1"/>
</dbReference>
<dbReference type="InterPro" id="IPR025662">
    <property type="entry name" value="Sigma_54_int_dom_ATP-bd_1"/>
</dbReference>
<proteinExistence type="predicted"/>
<dbReference type="Pfam" id="PF00072">
    <property type="entry name" value="Response_reg"/>
    <property type="match status" value="1"/>
</dbReference>
<dbReference type="CDD" id="cd00009">
    <property type="entry name" value="AAA"/>
    <property type="match status" value="1"/>
</dbReference>
<evidence type="ECO:0000259" key="7">
    <source>
        <dbReference type="PROSITE" id="PS50110"/>
    </source>
</evidence>
<dbReference type="InterPro" id="IPR025943">
    <property type="entry name" value="Sigma_54_int_dom_ATP-bd_2"/>
</dbReference>
<accession>A0A3B0UGG1</accession>
<dbReference type="GO" id="GO:0005524">
    <property type="term" value="F:ATP binding"/>
    <property type="evidence" value="ECO:0007669"/>
    <property type="project" value="UniProtKB-KW"/>
</dbReference>
<dbReference type="PROSITE" id="PS50045">
    <property type="entry name" value="SIGMA54_INTERACT_4"/>
    <property type="match status" value="1"/>
</dbReference>
<evidence type="ECO:0000256" key="1">
    <source>
        <dbReference type="ARBA" id="ARBA00022741"/>
    </source>
</evidence>
<name>A0A3B0UGG1_9ZZZZ</name>
<evidence type="ECO:0000313" key="8">
    <source>
        <dbReference type="EMBL" id="VAW30101.1"/>
    </source>
</evidence>
<dbReference type="Gene3D" id="3.40.50.2300">
    <property type="match status" value="1"/>
</dbReference>
<keyword evidence="2" id="KW-0067">ATP-binding</keyword>
<dbReference type="PROSITE" id="PS50110">
    <property type="entry name" value="RESPONSE_REGULATORY"/>
    <property type="match status" value="1"/>
</dbReference>
<protein>
    <submittedName>
        <fullName evidence="8">Response regulator of zinc sigma-54-dependent two-component system</fullName>
    </submittedName>
</protein>
<feature type="domain" description="Response regulatory" evidence="7">
    <location>
        <begin position="6"/>
        <end position="120"/>
    </location>
</feature>
<gene>
    <name evidence="8" type="ORF">MNBD_BACTEROID07-2066</name>
</gene>
<dbReference type="PROSITE" id="PS00675">
    <property type="entry name" value="SIGMA54_INTERACT_1"/>
    <property type="match status" value="1"/>
</dbReference>
<keyword evidence="5" id="KW-0804">Transcription</keyword>
<dbReference type="PROSITE" id="PS00688">
    <property type="entry name" value="SIGMA54_INTERACT_3"/>
    <property type="match status" value="1"/>
</dbReference>
<dbReference type="InterPro" id="IPR002078">
    <property type="entry name" value="Sigma_54_int"/>
</dbReference>
<dbReference type="SMART" id="SM00382">
    <property type="entry name" value="AAA"/>
    <property type="match status" value="1"/>
</dbReference>
<organism evidence="8">
    <name type="scientific">hydrothermal vent metagenome</name>
    <dbReference type="NCBI Taxonomy" id="652676"/>
    <lineage>
        <taxon>unclassified sequences</taxon>
        <taxon>metagenomes</taxon>
        <taxon>ecological metagenomes</taxon>
    </lineage>
</organism>
<dbReference type="SMART" id="SM00448">
    <property type="entry name" value="REC"/>
    <property type="match status" value="1"/>
</dbReference>
<dbReference type="GO" id="GO:0006355">
    <property type="term" value="P:regulation of DNA-templated transcription"/>
    <property type="evidence" value="ECO:0007669"/>
    <property type="project" value="InterPro"/>
</dbReference>
<evidence type="ECO:0000256" key="5">
    <source>
        <dbReference type="ARBA" id="ARBA00023163"/>
    </source>
</evidence>
<evidence type="ECO:0000256" key="4">
    <source>
        <dbReference type="ARBA" id="ARBA00023125"/>
    </source>
</evidence>
<dbReference type="SUPFAM" id="SSF52172">
    <property type="entry name" value="CheY-like"/>
    <property type="match status" value="1"/>
</dbReference>
<dbReference type="InterPro" id="IPR011006">
    <property type="entry name" value="CheY-like_superfamily"/>
</dbReference>
<dbReference type="EMBL" id="UOET01000473">
    <property type="protein sequence ID" value="VAW30101.1"/>
    <property type="molecule type" value="Genomic_DNA"/>
</dbReference>
<keyword evidence="4" id="KW-0238">DNA-binding</keyword>
<dbReference type="InterPro" id="IPR002197">
    <property type="entry name" value="HTH_Fis"/>
</dbReference>
<dbReference type="Gene3D" id="3.40.50.300">
    <property type="entry name" value="P-loop containing nucleotide triphosphate hydrolases"/>
    <property type="match status" value="1"/>
</dbReference>
<dbReference type="Pfam" id="PF02954">
    <property type="entry name" value="HTH_8"/>
    <property type="match status" value="1"/>
</dbReference>
<dbReference type="InterPro" id="IPR027417">
    <property type="entry name" value="P-loop_NTPase"/>
</dbReference>
<dbReference type="InterPro" id="IPR003593">
    <property type="entry name" value="AAA+_ATPase"/>
</dbReference>
<dbReference type="InterPro" id="IPR001789">
    <property type="entry name" value="Sig_transdc_resp-reg_receiver"/>
</dbReference>
<dbReference type="PROSITE" id="PS00676">
    <property type="entry name" value="SIGMA54_INTERACT_2"/>
    <property type="match status" value="1"/>
</dbReference>
<dbReference type="SUPFAM" id="SSF52540">
    <property type="entry name" value="P-loop containing nucleoside triphosphate hydrolases"/>
    <property type="match status" value="1"/>
</dbReference>
<dbReference type="AlphaFoldDB" id="A0A3B0UGG1"/>
<dbReference type="InterPro" id="IPR009057">
    <property type="entry name" value="Homeodomain-like_sf"/>
</dbReference>
<dbReference type="FunFam" id="3.40.50.300:FF:000006">
    <property type="entry name" value="DNA-binding transcriptional regulator NtrC"/>
    <property type="match status" value="1"/>
</dbReference>
<sequence>MNSKLSILVVDDEQRFVDEIEEFLKNKKFKVLSANHPVKALELVKEYMPDIAILDIRLPGMTGLELLHEIKKIKPLTEVIMISGHGDMNTVIEAMRKGAIDYFAKPFRLADVYKAIIRTQRFIQINSELKAVKSNMDILSKKLLDNIGVRLVGNSLATKEMIRMMTKVAQTPNTSVLVLGESGTGKELVAHGIHYLSSRSNKMFYSVNCSAIPETLFESEFFGHKKGAFTGAETDKEGWFEIADGGTLFLDEISDMPLVQQAKLLRVLEERKVSKIGSRQSKQVDVRVIAASNTDLEKLANENKFRLDLFHRLNIFVINIPSLRTRKEDIPALCDYYLKMYARLFGKSSLLLNKEAMEKMMDYSFPGNVRELRNIIERAVILCEGDELLPHHLQLSHSHGDGKDGAVMFEASGISSDIPSDFGLDLEENERQLIRKALSRSGNNKSKAASLLNITWQALDRRMKKYNME</sequence>
<dbReference type="Gene3D" id="1.10.8.60">
    <property type="match status" value="1"/>
</dbReference>
<dbReference type="InterPro" id="IPR025944">
    <property type="entry name" value="Sigma_54_int_dom_CS"/>
</dbReference>
<evidence type="ECO:0000256" key="3">
    <source>
        <dbReference type="ARBA" id="ARBA00023015"/>
    </source>
</evidence>
<keyword evidence="1" id="KW-0547">Nucleotide-binding</keyword>
<feature type="domain" description="Sigma-54 factor interaction" evidence="6">
    <location>
        <begin position="151"/>
        <end position="381"/>
    </location>
</feature>
<dbReference type="SUPFAM" id="SSF46689">
    <property type="entry name" value="Homeodomain-like"/>
    <property type="match status" value="1"/>
</dbReference>
<dbReference type="GO" id="GO:0043565">
    <property type="term" value="F:sequence-specific DNA binding"/>
    <property type="evidence" value="ECO:0007669"/>
    <property type="project" value="InterPro"/>
</dbReference>
<dbReference type="PANTHER" id="PTHR32071:SF113">
    <property type="entry name" value="ALGINATE BIOSYNTHESIS TRANSCRIPTIONAL REGULATORY PROTEIN ALGB"/>
    <property type="match status" value="1"/>
</dbReference>
<dbReference type="Gene3D" id="1.10.10.60">
    <property type="entry name" value="Homeodomain-like"/>
    <property type="match status" value="1"/>
</dbReference>
<evidence type="ECO:0000256" key="2">
    <source>
        <dbReference type="ARBA" id="ARBA00022840"/>
    </source>
</evidence>